<dbReference type="Pfam" id="PF00392">
    <property type="entry name" value="GntR"/>
    <property type="match status" value="1"/>
</dbReference>
<evidence type="ECO:0000313" key="6">
    <source>
        <dbReference type="EMBL" id="KIX13399.1"/>
    </source>
</evidence>
<dbReference type="Gene3D" id="1.10.10.10">
    <property type="entry name" value="Winged helix-like DNA-binding domain superfamily/Winged helix DNA-binding domain"/>
    <property type="match status" value="1"/>
</dbReference>
<evidence type="ECO:0000313" key="7">
    <source>
        <dbReference type="Proteomes" id="UP000032233"/>
    </source>
</evidence>
<dbReference type="OrthoDB" id="5343675at2"/>
<dbReference type="SUPFAM" id="SSF48008">
    <property type="entry name" value="GntR ligand-binding domain-like"/>
    <property type="match status" value="1"/>
</dbReference>
<feature type="domain" description="GntR C-terminal" evidence="5">
    <location>
        <begin position="73"/>
        <end position="196"/>
    </location>
</feature>
<comment type="caution">
    <text evidence="6">The sequence shown here is derived from an EMBL/GenBank/DDBJ whole genome shotgun (WGS) entry which is preliminary data.</text>
</comment>
<dbReference type="PANTHER" id="PTHR43537:SF5">
    <property type="entry name" value="UXU OPERON TRANSCRIPTIONAL REGULATOR"/>
    <property type="match status" value="1"/>
</dbReference>
<evidence type="ECO:0008006" key="8">
    <source>
        <dbReference type="Google" id="ProtNLM"/>
    </source>
</evidence>
<dbReference type="InterPro" id="IPR000524">
    <property type="entry name" value="Tscrpt_reg_HTH_GntR"/>
</dbReference>
<dbReference type="Proteomes" id="UP000032233">
    <property type="component" value="Unassembled WGS sequence"/>
</dbReference>
<dbReference type="InterPro" id="IPR036388">
    <property type="entry name" value="WH-like_DNA-bd_sf"/>
</dbReference>
<feature type="domain" description="HTH gntR-type" evidence="4">
    <location>
        <begin position="6"/>
        <end position="63"/>
    </location>
</feature>
<name>A0A0D2J5K4_9BACT</name>
<dbReference type="InterPro" id="IPR008920">
    <property type="entry name" value="TF_FadR/GntR_C"/>
</dbReference>
<gene>
    <name evidence="6" type="ORF">X474_13880</name>
</gene>
<dbReference type="GO" id="GO:0003677">
    <property type="term" value="F:DNA binding"/>
    <property type="evidence" value="ECO:0007669"/>
    <property type="project" value="UniProtKB-KW"/>
</dbReference>
<evidence type="ECO:0000256" key="2">
    <source>
        <dbReference type="ARBA" id="ARBA00023125"/>
    </source>
</evidence>
<dbReference type="STRING" id="1429043.X474_13880"/>
<dbReference type="InterPro" id="IPR036390">
    <property type="entry name" value="WH_DNA-bd_sf"/>
</dbReference>
<keyword evidence="2" id="KW-0238">DNA-binding</keyword>
<reference evidence="6 7" key="1">
    <citation type="submission" date="2013-11" db="EMBL/GenBank/DDBJ databases">
        <title>Metagenomic analysis of a methanogenic consortium involved in long chain n-alkane degradation.</title>
        <authorList>
            <person name="Davidova I.A."/>
            <person name="Callaghan A.V."/>
            <person name="Wawrik B."/>
            <person name="Pruitt S."/>
            <person name="Marks C."/>
            <person name="Duncan K.E."/>
            <person name="Suflita J.M."/>
        </authorList>
    </citation>
    <scope>NUCLEOTIDE SEQUENCE [LARGE SCALE GENOMIC DNA]</scope>
    <source>
        <strain evidence="6 7">SPR</strain>
    </source>
</reference>
<dbReference type="SMART" id="SM00345">
    <property type="entry name" value="HTH_GNTR"/>
    <property type="match status" value="1"/>
</dbReference>
<keyword evidence="1" id="KW-0805">Transcription regulation</keyword>
<dbReference type="SMART" id="SM00895">
    <property type="entry name" value="FCD"/>
    <property type="match status" value="1"/>
</dbReference>
<dbReference type="PANTHER" id="PTHR43537">
    <property type="entry name" value="TRANSCRIPTIONAL REGULATOR, GNTR FAMILY"/>
    <property type="match status" value="1"/>
</dbReference>
<dbReference type="Gene3D" id="1.20.120.530">
    <property type="entry name" value="GntR ligand-binding domain-like"/>
    <property type="match status" value="1"/>
</dbReference>
<evidence type="ECO:0000259" key="5">
    <source>
        <dbReference type="SMART" id="SM00895"/>
    </source>
</evidence>
<dbReference type="RefSeq" id="WP_044349321.1">
    <property type="nucleotide sequence ID" value="NZ_AZAC01000016.1"/>
</dbReference>
<keyword evidence="3" id="KW-0804">Transcription</keyword>
<accession>A0A0D2J5K4</accession>
<evidence type="ECO:0000259" key="4">
    <source>
        <dbReference type="SMART" id="SM00345"/>
    </source>
</evidence>
<evidence type="ECO:0000256" key="1">
    <source>
        <dbReference type="ARBA" id="ARBA00023015"/>
    </source>
</evidence>
<dbReference type="AlphaFoldDB" id="A0A0D2J5K4"/>
<keyword evidence="7" id="KW-1185">Reference proteome</keyword>
<sequence length="205" mass="23954">MNPVDIFSDMRHQIIWLDLKPESTLNLVELAKKYGVSRTPVVIALNKLEVEGWVVRHGSHFVVSPLTINRMREITEIRAVIEPQANIWAMYRMSPEGKEKLQGIKEEILTLDDAVVNKDIVRMDSKFHNLLYAETHNEQLYTQLTNMLHQYLRFWLTLPAQIQKDKFFIEHFEIIKAIEEQDELRLRAAGTEHIKVSMDEMTAAN</sequence>
<proteinExistence type="predicted"/>
<dbReference type="InParanoid" id="A0A0D2J5K4"/>
<dbReference type="GO" id="GO:0003700">
    <property type="term" value="F:DNA-binding transcription factor activity"/>
    <property type="evidence" value="ECO:0007669"/>
    <property type="project" value="InterPro"/>
</dbReference>
<protein>
    <recommendedName>
        <fullName evidence="8">HTH gntR-type domain-containing protein</fullName>
    </recommendedName>
</protein>
<dbReference type="Pfam" id="PF07729">
    <property type="entry name" value="FCD"/>
    <property type="match status" value="1"/>
</dbReference>
<organism evidence="6 7">
    <name type="scientific">Dethiosulfatarculus sandiegensis</name>
    <dbReference type="NCBI Taxonomy" id="1429043"/>
    <lineage>
        <taxon>Bacteria</taxon>
        <taxon>Pseudomonadati</taxon>
        <taxon>Thermodesulfobacteriota</taxon>
        <taxon>Desulfarculia</taxon>
        <taxon>Desulfarculales</taxon>
        <taxon>Desulfarculaceae</taxon>
        <taxon>Dethiosulfatarculus</taxon>
    </lineage>
</organism>
<dbReference type="SUPFAM" id="SSF46785">
    <property type="entry name" value="Winged helix' DNA-binding domain"/>
    <property type="match status" value="1"/>
</dbReference>
<dbReference type="EMBL" id="AZAC01000016">
    <property type="protein sequence ID" value="KIX13399.1"/>
    <property type="molecule type" value="Genomic_DNA"/>
</dbReference>
<dbReference type="InterPro" id="IPR011711">
    <property type="entry name" value="GntR_C"/>
</dbReference>
<evidence type="ECO:0000256" key="3">
    <source>
        <dbReference type="ARBA" id="ARBA00023163"/>
    </source>
</evidence>